<keyword evidence="2" id="KW-0012">Acyltransferase</keyword>
<dbReference type="SUPFAM" id="SSF55729">
    <property type="entry name" value="Acyl-CoA N-acyltransferases (Nat)"/>
    <property type="match status" value="2"/>
</dbReference>
<organism evidence="4 5">
    <name type="scientific">Tilletia indica</name>
    <dbReference type="NCBI Taxonomy" id="43049"/>
    <lineage>
        <taxon>Eukaryota</taxon>
        <taxon>Fungi</taxon>
        <taxon>Dikarya</taxon>
        <taxon>Basidiomycota</taxon>
        <taxon>Ustilaginomycotina</taxon>
        <taxon>Exobasidiomycetes</taxon>
        <taxon>Tilletiales</taxon>
        <taxon>Tilletiaceae</taxon>
        <taxon>Tilletia</taxon>
    </lineage>
</organism>
<dbReference type="GO" id="GO:0031415">
    <property type="term" value="C:NatA complex"/>
    <property type="evidence" value="ECO:0007669"/>
    <property type="project" value="TreeGrafter"/>
</dbReference>
<proteinExistence type="predicted"/>
<evidence type="ECO:0000313" key="5">
    <source>
        <dbReference type="Proteomes" id="UP000077521"/>
    </source>
</evidence>
<dbReference type="AlphaFoldDB" id="A0A177TD22"/>
<evidence type="ECO:0000256" key="2">
    <source>
        <dbReference type="ARBA" id="ARBA00023315"/>
    </source>
</evidence>
<dbReference type="CDD" id="cd04301">
    <property type="entry name" value="NAT_SF"/>
    <property type="match status" value="1"/>
</dbReference>
<feature type="region of interest" description="Disordered" evidence="3">
    <location>
        <begin position="25"/>
        <end position="49"/>
    </location>
</feature>
<dbReference type="PANTHER" id="PTHR42919:SF8">
    <property type="entry name" value="N-ALPHA-ACETYLTRANSFERASE 50"/>
    <property type="match status" value="1"/>
</dbReference>
<comment type="caution">
    <text evidence="4">The sequence shown here is derived from an EMBL/GenBank/DDBJ whole genome shotgun (WGS) entry which is preliminary data.</text>
</comment>
<evidence type="ECO:0000256" key="1">
    <source>
        <dbReference type="ARBA" id="ARBA00022679"/>
    </source>
</evidence>
<feature type="compositionally biased region" description="Low complexity" evidence="3">
    <location>
        <begin position="196"/>
        <end position="218"/>
    </location>
</feature>
<protein>
    <submittedName>
        <fullName evidence="4">Uncharacterized protein</fullName>
    </submittedName>
</protein>
<evidence type="ECO:0000256" key="3">
    <source>
        <dbReference type="SAM" id="MobiDB-lite"/>
    </source>
</evidence>
<dbReference type="EMBL" id="LWDF02000630">
    <property type="protein sequence ID" value="KAE8244546.1"/>
    <property type="molecule type" value="Genomic_DNA"/>
</dbReference>
<accession>A0A177TD22</accession>
<dbReference type="Proteomes" id="UP000077521">
    <property type="component" value="Unassembled WGS sequence"/>
</dbReference>
<dbReference type="Gene3D" id="3.40.630.30">
    <property type="match status" value="2"/>
</dbReference>
<reference evidence="4" key="2">
    <citation type="journal article" date="2019" name="IMA Fungus">
        <title>Genome sequencing and comparison of five Tilletia species to identify candidate genes for the detection of regulated species infecting wheat.</title>
        <authorList>
            <person name="Nguyen H.D.T."/>
            <person name="Sultana T."/>
            <person name="Kesanakurti P."/>
            <person name="Hambleton S."/>
        </authorList>
    </citation>
    <scope>NUCLEOTIDE SEQUENCE</scope>
    <source>
        <strain evidence="4">DAOMC 236416</strain>
    </source>
</reference>
<dbReference type="Pfam" id="PF00583">
    <property type="entry name" value="Acetyltransf_1"/>
    <property type="match status" value="1"/>
</dbReference>
<dbReference type="PANTHER" id="PTHR42919">
    <property type="entry name" value="N-ALPHA-ACETYLTRANSFERASE"/>
    <property type="match status" value="1"/>
</dbReference>
<dbReference type="InterPro" id="IPR051556">
    <property type="entry name" value="N-term/lysine_N-AcTrnsfr"/>
</dbReference>
<sequence length="282" mass="30438">MTAAVASAASAIADAVRSGVDAVQAPLTSSTSESNSKRKRSALSLTAPTPNNIGQVRKLNSVLFPVRYSERWYKDILKADNVSLSRIGLYNDIPVGILAARYEQASSHPPEIGGINIYLMTLGVLAPYRRRGLASELLRNLLSVVRPGGTTPPIVGGEVVVPLPSRENVPVPEEKLPELAKLEPVEIEETKKSKDAAAAAAKANGTKGKAGAASTTTPAKEDAPAPKRYRYAVQTVYMHVQTSNPEARAFYESHGFKMAKEIKEYYRKGVEPQSAWLLELRA</sequence>
<name>A0A177TD22_9BASI</name>
<dbReference type="PROSITE" id="PS51186">
    <property type="entry name" value="GNAT"/>
    <property type="match status" value="1"/>
</dbReference>
<dbReference type="InterPro" id="IPR000182">
    <property type="entry name" value="GNAT_dom"/>
</dbReference>
<keyword evidence="5" id="KW-1185">Reference proteome</keyword>
<dbReference type="GO" id="GO:0016747">
    <property type="term" value="F:acyltransferase activity, transferring groups other than amino-acyl groups"/>
    <property type="evidence" value="ECO:0007669"/>
    <property type="project" value="InterPro"/>
</dbReference>
<dbReference type="InterPro" id="IPR016181">
    <property type="entry name" value="Acyl_CoA_acyltransferase"/>
</dbReference>
<gene>
    <name evidence="4" type="ORF">A4X13_0g6504</name>
</gene>
<dbReference type="GO" id="GO:0007064">
    <property type="term" value="P:mitotic sister chromatid cohesion"/>
    <property type="evidence" value="ECO:0007669"/>
    <property type="project" value="TreeGrafter"/>
</dbReference>
<reference evidence="4" key="1">
    <citation type="submission" date="2016-04" db="EMBL/GenBank/DDBJ databases">
        <authorList>
            <person name="Nguyen H.D."/>
            <person name="Samba Siva P."/>
            <person name="Cullis J."/>
            <person name="Levesque C.A."/>
            <person name="Hambleton S."/>
        </authorList>
    </citation>
    <scope>NUCLEOTIDE SEQUENCE</scope>
    <source>
        <strain evidence="4">DAOMC 236416</strain>
    </source>
</reference>
<feature type="region of interest" description="Disordered" evidence="3">
    <location>
        <begin position="191"/>
        <end position="226"/>
    </location>
</feature>
<keyword evidence="1" id="KW-0808">Transferase</keyword>
<evidence type="ECO:0000313" key="4">
    <source>
        <dbReference type="EMBL" id="KAE8244546.1"/>
    </source>
</evidence>